<dbReference type="Pfam" id="PF13843">
    <property type="entry name" value="DDE_Tnp_1_7"/>
    <property type="match status" value="1"/>
</dbReference>
<organism evidence="2 3">
    <name type="scientific">Ladona fulva</name>
    <name type="common">Scarce chaser dragonfly</name>
    <name type="synonym">Libellula fulva</name>
    <dbReference type="NCBI Taxonomy" id="123851"/>
    <lineage>
        <taxon>Eukaryota</taxon>
        <taxon>Metazoa</taxon>
        <taxon>Ecdysozoa</taxon>
        <taxon>Arthropoda</taxon>
        <taxon>Hexapoda</taxon>
        <taxon>Insecta</taxon>
        <taxon>Pterygota</taxon>
        <taxon>Palaeoptera</taxon>
        <taxon>Odonata</taxon>
        <taxon>Epiprocta</taxon>
        <taxon>Anisoptera</taxon>
        <taxon>Libelluloidea</taxon>
        <taxon>Libellulidae</taxon>
        <taxon>Ladona</taxon>
    </lineage>
</organism>
<dbReference type="OrthoDB" id="7694983at2759"/>
<dbReference type="PANTHER" id="PTHR46599:SF3">
    <property type="entry name" value="PIGGYBAC TRANSPOSABLE ELEMENT-DERIVED PROTEIN 4"/>
    <property type="match status" value="1"/>
</dbReference>
<sequence length="147" mass="17203">MQKWRYTCKSEIQKFIAILIAMGIVHFPKMRLNNADQTTKTDRFTKVRPLDDLIFGKFQMTITPGESIVTDESMVPWRGRLFFRQYLPGKSHKYGIKCYKLCRPESYTYNLQVYAGKTETQKGKRVGHGHEVVLQCRTVERGQNIVH</sequence>
<dbReference type="InterPro" id="IPR029526">
    <property type="entry name" value="PGBD"/>
</dbReference>
<dbReference type="AlphaFoldDB" id="A0A8K0KRF4"/>
<reference evidence="2" key="1">
    <citation type="submission" date="2013-04" db="EMBL/GenBank/DDBJ databases">
        <authorList>
            <person name="Qu J."/>
            <person name="Murali S.C."/>
            <person name="Bandaranaike D."/>
            <person name="Bellair M."/>
            <person name="Blankenburg K."/>
            <person name="Chao H."/>
            <person name="Dinh H."/>
            <person name="Doddapaneni H."/>
            <person name="Downs B."/>
            <person name="Dugan-Rocha S."/>
            <person name="Elkadiri S."/>
            <person name="Gnanaolivu R.D."/>
            <person name="Hernandez B."/>
            <person name="Javaid M."/>
            <person name="Jayaseelan J.C."/>
            <person name="Lee S."/>
            <person name="Li M."/>
            <person name="Ming W."/>
            <person name="Munidasa M."/>
            <person name="Muniz J."/>
            <person name="Nguyen L."/>
            <person name="Ongeri F."/>
            <person name="Osuji N."/>
            <person name="Pu L.-L."/>
            <person name="Puazo M."/>
            <person name="Qu C."/>
            <person name="Quiroz J."/>
            <person name="Raj R."/>
            <person name="Weissenberger G."/>
            <person name="Xin Y."/>
            <person name="Zou X."/>
            <person name="Han Y."/>
            <person name="Richards S."/>
            <person name="Worley K."/>
            <person name="Muzny D."/>
            <person name="Gibbs R."/>
        </authorList>
    </citation>
    <scope>NUCLEOTIDE SEQUENCE</scope>
    <source>
        <strain evidence="2">Sampled in the wild</strain>
    </source>
</reference>
<protein>
    <recommendedName>
        <fullName evidence="1">PiggyBac transposable element-derived protein domain-containing protein</fullName>
    </recommendedName>
</protein>
<evidence type="ECO:0000313" key="3">
    <source>
        <dbReference type="Proteomes" id="UP000792457"/>
    </source>
</evidence>
<comment type="caution">
    <text evidence="2">The sequence shown here is derived from an EMBL/GenBank/DDBJ whole genome shotgun (WGS) entry which is preliminary data.</text>
</comment>
<name>A0A8K0KRF4_LADFU</name>
<accession>A0A8K0KRF4</accession>
<feature type="domain" description="PiggyBac transposable element-derived protein" evidence="1">
    <location>
        <begin position="33"/>
        <end position="135"/>
    </location>
</feature>
<reference evidence="2" key="2">
    <citation type="submission" date="2017-10" db="EMBL/GenBank/DDBJ databases">
        <title>Ladona fulva Genome sequencing and assembly.</title>
        <authorList>
            <person name="Murali S."/>
            <person name="Richards S."/>
            <person name="Bandaranaike D."/>
            <person name="Bellair M."/>
            <person name="Blankenburg K."/>
            <person name="Chao H."/>
            <person name="Dinh H."/>
            <person name="Doddapaneni H."/>
            <person name="Dugan-Rocha S."/>
            <person name="Elkadiri S."/>
            <person name="Gnanaolivu R."/>
            <person name="Hernandez B."/>
            <person name="Skinner E."/>
            <person name="Javaid M."/>
            <person name="Lee S."/>
            <person name="Li M."/>
            <person name="Ming W."/>
            <person name="Munidasa M."/>
            <person name="Muniz J."/>
            <person name="Nguyen L."/>
            <person name="Hughes D."/>
            <person name="Osuji N."/>
            <person name="Pu L.-L."/>
            <person name="Puazo M."/>
            <person name="Qu C."/>
            <person name="Quiroz J."/>
            <person name="Raj R."/>
            <person name="Weissenberger G."/>
            <person name="Xin Y."/>
            <person name="Zou X."/>
            <person name="Han Y."/>
            <person name="Worley K."/>
            <person name="Muzny D."/>
            <person name="Gibbs R."/>
        </authorList>
    </citation>
    <scope>NUCLEOTIDE SEQUENCE</scope>
    <source>
        <strain evidence="2">Sampled in the wild</strain>
    </source>
</reference>
<gene>
    <name evidence="2" type="ORF">J437_LFUL011707</name>
</gene>
<dbReference type="EMBL" id="KZ309512">
    <property type="protein sequence ID" value="KAG8239099.1"/>
    <property type="molecule type" value="Genomic_DNA"/>
</dbReference>
<evidence type="ECO:0000313" key="2">
    <source>
        <dbReference type="EMBL" id="KAG8239099.1"/>
    </source>
</evidence>
<dbReference type="Proteomes" id="UP000792457">
    <property type="component" value="Unassembled WGS sequence"/>
</dbReference>
<keyword evidence="3" id="KW-1185">Reference proteome</keyword>
<evidence type="ECO:0000259" key="1">
    <source>
        <dbReference type="Pfam" id="PF13843"/>
    </source>
</evidence>
<dbReference type="PANTHER" id="PTHR46599">
    <property type="entry name" value="PIGGYBAC TRANSPOSABLE ELEMENT-DERIVED PROTEIN 4"/>
    <property type="match status" value="1"/>
</dbReference>
<proteinExistence type="predicted"/>